<dbReference type="AlphaFoldDB" id="A0A5C5YHP6"/>
<evidence type="ECO:0000313" key="2">
    <source>
        <dbReference type="Proteomes" id="UP000318478"/>
    </source>
</evidence>
<dbReference type="RefSeq" id="WP_146588769.1">
    <property type="nucleotide sequence ID" value="NZ_SJPO01000008.1"/>
</dbReference>
<dbReference type="InterPro" id="IPR023393">
    <property type="entry name" value="START-like_dom_sf"/>
</dbReference>
<keyword evidence="2" id="KW-1185">Reference proteome</keyword>
<organism evidence="1 2">
    <name type="scientific">Posidoniimonas polymericola</name>
    <dbReference type="NCBI Taxonomy" id="2528002"/>
    <lineage>
        <taxon>Bacteria</taxon>
        <taxon>Pseudomonadati</taxon>
        <taxon>Planctomycetota</taxon>
        <taxon>Planctomycetia</taxon>
        <taxon>Pirellulales</taxon>
        <taxon>Lacipirellulaceae</taxon>
        <taxon>Posidoniimonas</taxon>
    </lineage>
</organism>
<accession>A0A5C5YHP6</accession>
<dbReference type="InterPro" id="IPR019587">
    <property type="entry name" value="Polyketide_cyclase/dehydratase"/>
</dbReference>
<name>A0A5C5YHP6_9BACT</name>
<dbReference type="SUPFAM" id="SSF55961">
    <property type="entry name" value="Bet v1-like"/>
    <property type="match status" value="1"/>
</dbReference>
<sequence>MALISLETTINAPRDRVFDLARSIDAHQDSAGNTKERAVGGVTTGLIGLNEEVTWEAVHFGLTQRLRGRITAFDYPSHFRDEMVEGAFRSLRHDHNFEEADGQTVMSDRFEFFAPFGMLGRIAEKLLLERYLRRFLVERNAVLKEMAETDRWRKYLCGATG</sequence>
<dbReference type="Proteomes" id="UP000318478">
    <property type="component" value="Unassembled WGS sequence"/>
</dbReference>
<dbReference type="CDD" id="cd07820">
    <property type="entry name" value="SRPBCC_3"/>
    <property type="match status" value="1"/>
</dbReference>
<gene>
    <name evidence="1" type="ORF">Pla123a_32440</name>
</gene>
<dbReference type="OrthoDB" id="9801773at2"/>
<dbReference type="Pfam" id="PF10604">
    <property type="entry name" value="Polyketide_cyc2"/>
    <property type="match status" value="1"/>
</dbReference>
<evidence type="ECO:0000313" key="1">
    <source>
        <dbReference type="EMBL" id="TWT74421.1"/>
    </source>
</evidence>
<comment type="caution">
    <text evidence="1">The sequence shown here is derived from an EMBL/GenBank/DDBJ whole genome shotgun (WGS) entry which is preliminary data.</text>
</comment>
<dbReference type="EMBL" id="SJPO01000008">
    <property type="protein sequence ID" value="TWT74421.1"/>
    <property type="molecule type" value="Genomic_DNA"/>
</dbReference>
<dbReference type="Gene3D" id="3.30.530.20">
    <property type="match status" value="1"/>
</dbReference>
<reference evidence="1 2" key="1">
    <citation type="submission" date="2019-02" db="EMBL/GenBank/DDBJ databases">
        <title>Deep-cultivation of Planctomycetes and their phenomic and genomic characterization uncovers novel biology.</title>
        <authorList>
            <person name="Wiegand S."/>
            <person name="Jogler M."/>
            <person name="Boedeker C."/>
            <person name="Pinto D."/>
            <person name="Vollmers J."/>
            <person name="Rivas-Marin E."/>
            <person name="Kohn T."/>
            <person name="Peeters S.H."/>
            <person name="Heuer A."/>
            <person name="Rast P."/>
            <person name="Oberbeckmann S."/>
            <person name="Bunk B."/>
            <person name="Jeske O."/>
            <person name="Meyerdierks A."/>
            <person name="Storesund J.E."/>
            <person name="Kallscheuer N."/>
            <person name="Luecker S."/>
            <person name="Lage O.M."/>
            <person name="Pohl T."/>
            <person name="Merkel B.J."/>
            <person name="Hornburger P."/>
            <person name="Mueller R.-W."/>
            <person name="Bruemmer F."/>
            <person name="Labrenz M."/>
            <person name="Spormann A.M."/>
            <person name="Op Den Camp H."/>
            <person name="Overmann J."/>
            <person name="Amann R."/>
            <person name="Jetten M.S.M."/>
            <person name="Mascher T."/>
            <person name="Medema M.H."/>
            <person name="Devos D.P."/>
            <person name="Kaster A.-K."/>
            <person name="Ovreas L."/>
            <person name="Rohde M."/>
            <person name="Galperin M.Y."/>
            <person name="Jogler C."/>
        </authorList>
    </citation>
    <scope>NUCLEOTIDE SEQUENCE [LARGE SCALE GENOMIC DNA]</scope>
    <source>
        <strain evidence="1 2">Pla123a</strain>
    </source>
</reference>
<proteinExistence type="predicted"/>
<protein>
    <submittedName>
        <fullName evidence="1">Polyketide cyclase / dehydrase and lipid transport</fullName>
    </submittedName>
</protein>